<feature type="transmembrane region" description="Helical" evidence="1">
    <location>
        <begin position="42"/>
        <end position="75"/>
    </location>
</feature>
<organism evidence="2 3">
    <name type="scientific">Campylobacter hominis (strain ATCC BAA-381 / DSM 21671 / CCUG 45161 / LMG 19568 / NCTC 13146 / CH001A)</name>
    <dbReference type="NCBI Taxonomy" id="360107"/>
    <lineage>
        <taxon>Bacteria</taxon>
        <taxon>Pseudomonadati</taxon>
        <taxon>Campylobacterota</taxon>
        <taxon>Epsilonproteobacteria</taxon>
        <taxon>Campylobacterales</taxon>
        <taxon>Campylobacteraceae</taxon>
        <taxon>Campylobacter</taxon>
    </lineage>
</organism>
<dbReference type="STRING" id="360107.CHAB381_0531"/>
<dbReference type="EMBL" id="CP000776">
    <property type="protein sequence ID" value="ABS52010.1"/>
    <property type="molecule type" value="Genomic_DNA"/>
</dbReference>
<dbReference type="RefSeq" id="WP_012108406.1">
    <property type="nucleotide sequence ID" value="NC_009714.1"/>
</dbReference>
<dbReference type="AlphaFoldDB" id="A7I0S8"/>
<dbReference type="HOGENOM" id="CLU_1955560_0_0_7"/>
<evidence type="ECO:0000256" key="1">
    <source>
        <dbReference type="SAM" id="Phobius"/>
    </source>
</evidence>
<sequence>MNALNLTLIFACCEILDIYFNHKNNVSEMLDGYVQKFKQNSVLFFAMQFSFIFLTFCVFYLQIGTLFILLIFYFLDVISKIVFIKKIENNDLDDETKRILDNGMEIPLYVRFGLSFMMCYLFYICIIW</sequence>
<reference evidence="3" key="1">
    <citation type="submission" date="2007-07" db="EMBL/GenBank/DDBJ databases">
        <title>Complete genome sequence of Campylobacter hominis ATCC BAA-381, a commensal isolated from the human gastrointestinal tract.</title>
        <authorList>
            <person name="Fouts D.E."/>
            <person name="Mongodin E.F."/>
            <person name="Puiu D."/>
            <person name="Sebastian Y."/>
            <person name="Miller W.G."/>
            <person name="Mandrell R.E."/>
            <person name="Nelson K.E."/>
        </authorList>
    </citation>
    <scope>NUCLEOTIDE SEQUENCE [LARGE SCALE GENOMIC DNA]</scope>
    <source>
        <strain evidence="3">ATCC BAA-381 / LMG 19568 / NCTC 13146 / CH001A</strain>
    </source>
</reference>
<keyword evidence="1" id="KW-0472">Membrane</keyword>
<keyword evidence="1" id="KW-1133">Transmembrane helix</keyword>
<evidence type="ECO:0000313" key="2">
    <source>
        <dbReference type="EMBL" id="ABS52010.1"/>
    </source>
</evidence>
<dbReference type="eggNOG" id="ENOG5031KGI">
    <property type="taxonomic scope" value="Bacteria"/>
</dbReference>
<gene>
    <name evidence="2" type="ordered locus">CHAB381_0531</name>
</gene>
<name>A7I0S8_CAMHC</name>
<accession>A7I0S8</accession>
<evidence type="ECO:0000313" key="3">
    <source>
        <dbReference type="Proteomes" id="UP000002407"/>
    </source>
</evidence>
<dbReference type="KEGG" id="cha:CHAB381_0531"/>
<feature type="transmembrane region" description="Helical" evidence="1">
    <location>
        <begin position="108"/>
        <end position="127"/>
    </location>
</feature>
<proteinExistence type="predicted"/>
<dbReference type="Proteomes" id="UP000002407">
    <property type="component" value="Chromosome"/>
</dbReference>
<keyword evidence="1" id="KW-0812">Transmembrane</keyword>
<protein>
    <submittedName>
        <fullName evidence="2">Uncharacterized protein</fullName>
    </submittedName>
</protein>
<keyword evidence="3" id="KW-1185">Reference proteome</keyword>